<evidence type="ECO:0000259" key="5">
    <source>
        <dbReference type="Pfam" id="PF00496"/>
    </source>
</evidence>
<dbReference type="Proteomes" id="UP000664385">
    <property type="component" value="Unassembled WGS sequence"/>
</dbReference>
<proteinExistence type="inferred from homology"/>
<reference evidence="6" key="1">
    <citation type="submission" date="2020-12" db="EMBL/GenBank/DDBJ databases">
        <title>PHA producing bacteria isolated from mangrove.</title>
        <authorList>
            <person name="Zheng W."/>
            <person name="Yu S."/>
            <person name="Huang Y."/>
        </authorList>
    </citation>
    <scope>NUCLEOTIDE SEQUENCE</scope>
    <source>
        <strain evidence="6">GN8-5</strain>
    </source>
</reference>
<dbReference type="InterPro" id="IPR039424">
    <property type="entry name" value="SBP_5"/>
</dbReference>
<accession>A0A939ITY7</accession>
<evidence type="ECO:0000313" key="6">
    <source>
        <dbReference type="EMBL" id="MBN8204861.1"/>
    </source>
</evidence>
<evidence type="ECO:0000256" key="3">
    <source>
        <dbReference type="ARBA" id="ARBA00022729"/>
    </source>
</evidence>
<evidence type="ECO:0000313" key="7">
    <source>
        <dbReference type="Proteomes" id="UP000664385"/>
    </source>
</evidence>
<dbReference type="EMBL" id="JAEMWU010000001">
    <property type="protein sequence ID" value="MBN8204861.1"/>
    <property type="molecule type" value="Genomic_DNA"/>
</dbReference>
<sequence length="515" mass="55790">MTVRKMVLGAGALLIAGVLVMTGCSAADLKDGGAAGEGTGKIVQLQSGQISGLAPYANNNSASNNAMLQIYEGLVARDLETNEVAPRLAESWELTDDVTWVFHLEEDVTFHDGTSLNADAVVYSLDQVESNPRASRKSMMEPIADVTALDDLTVQITTKEPYGPLLDLLSRPQMRIISPDADQNSDLNLHGVGTGPYEFVEWVQGDRLTLKAYGDYWRGRPVADEYIIRQVPDYNTALSMMQSGEADFVGGIPMQQAGRVESMQGVDLYESRGTGVRYLGMNMDREPMNNVEFRRAISMAIDRDAYIDHIGGLGQRTDSYAGTGTFGYDPSSDDRGVAYDPDGAREIIEDNGWVGESIELVASNAEDTVDMATVIQAALVDVGLDVDIQLYDGPTALERGRAGDHDMFIAGFASGGSSMLFDTLHSLSIDNGSNMARFSNSEFDAMIDTANATVDSEQRASILAEANLFAMEQMPWVVMRHDMSVVAMDEETSEMIRLGPTGDGHVRIVPADEAN</sequence>
<comment type="caution">
    <text evidence="6">The sequence shown here is derived from an EMBL/GenBank/DDBJ whole genome shotgun (WGS) entry which is preliminary data.</text>
</comment>
<gene>
    <name evidence="6" type="ORF">JF543_02680</name>
</gene>
<feature type="chain" id="PRO_5036769315" description="Solute-binding protein family 5 domain-containing protein" evidence="4">
    <location>
        <begin position="27"/>
        <end position="515"/>
    </location>
</feature>
<dbReference type="PIRSF" id="PIRSF002741">
    <property type="entry name" value="MppA"/>
    <property type="match status" value="1"/>
</dbReference>
<dbReference type="GO" id="GO:1904680">
    <property type="term" value="F:peptide transmembrane transporter activity"/>
    <property type="evidence" value="ECO:0007669"/>
    <property type="project" value="TreeGrafter"/>
</dbReference>
<dbReference type="Gene3D" id="3.90.76.10">
    <property type="entry name" value="Dipeptide-binding Protein, Domain 1"/>
    <property type="match status" value="1"/>
</dbReference>
<evidence type="ECO:0000256" key="1">
    <source>
        <dbReference type="ARBA" id="ARBA00005695"/>
    </source>
</evidence>
<dbReference type="Gene3D" id="3.10.105.10">
    <property type="entry name" value="Dipeptide-binding Protein, Domain 3"/>
    <property type="match status" value="1"/>
</dbReference>
<dbReference type="GO" id="GO:0015833">
    <property type="term" value="P:peptide transport"/>
    <property type="evidence" value="ECO:0007669"/>
    <property type="project" value="TreeGrafter"/>
</dbReference>
<dbReference type="PROSITE" id="PS51257">
    <property type="entry name" value="PROKAR_LIPOPROTEIN"/>
    <property type="match status" value="1"/>
</dbReference>
<feature type="domain" description="Solute-binding protein family 5" evidence="5">
    <location>
        <begin position="83"/>
        <end position="417"/>
    </location>
</feature>
<dbReference type="InterPro" id="IPR030678">
    <property type="entry name" value="Peptide/Ni-bd"/>
</dbReference>
<feature type="signal peptide" evidence="4">
    <location>
        <begin position="1"/>
        <end position="26"/>
    </location>
</feature>
<evidence type="ECO:0000256" key="4">
    <source>
        <dbReference type="SAM" id="SignalP"/>
    </source>
</evidence>
<keyword evidence="3 4" id="KW-0732">Signal</keyword>
<comment type="similarity">
    <text evidence="1">Belongs to the bacterial solute-binding protein 5 family.</text>
</comment>
<organism evidence="6 7">
    <name type="scientific">Microbacterium esteraromaticum</name>
    <dbReference type="NCBI Taxonomy" id="57043"/>
    <lineage>
        <taxon>Bacteria</taxon>
        <taxon>Bacillati</taxon>
        <taxon>Actinomycetota</taxon>
        <taxon>Actinomycetes</taxon>
        <taxon>Micrococcales</taxon>
        <taxon>Microbacteriaceae</taxon>
        <taxon>Microbacterium</taxon>
    </lineage>
</organism>
<dbReference type="PANTHER" id="PTHR30290">
    <property type="entry name" value="PERIPLASMIC BINDING COMPONENT OF ABC TRANSPORTER"/>
    <property type="match status" value="1"/>
</dbReference>
<name>A0A939ITY7_9MICO</name>
<dbReference type="RefSeq" id="WP_206822656.1">
    <property type="nucleotide sequence ID" value="NZ_JAEMWU010000001.1"/>
</dbReference>
<protein>
    <recommendedName>
        <fullName evidence="5">Solute-binding protein family 5 domain-containing protein</fullName>
    </recommendedName>
</protein>
<dbReference type="InterPro" id="IPR000914">
    <property type="entry name" value="SBP_5_dom"/>
</dbReference>
<dbReference type="AlphaFoldDB" id="A0A939ITY7"/>
<dbReference type="SUPFAM" id="SSF53850">
    <property type="entry name" value="Periplasmic binding protein-like II"/>
    <property type="match status" value="1"/>
</dbReference>
<dbReference type="PANTHER" id="PTHR30290:SF9">
    <property type="entry name" value="OLIGOPEPTIDE-BINDING PROTEIN APPA"/>
    <property type="match status" value="1"/>
</dbReference>
<dbReference type="GO" id="GO:0042597">
    <property type="term" value="C:periplasmic space"/>
    <property type="evidence" value="ECO:0007669"/>
    <property type="project" value="UniProtKB-ARBA"/>
</dbReference>
<dbReference type="Gene3D" id="3.40.190.10">
    <property type="entry name" value="Periplasmic binding protein-like II"/>
    <property type="match status" value="1"/>
</dbReference>
<evidence type="ECO:0000256" key="2">
    <source>
        <dbReference type="ARBA" id="ARBA00022448"/>
    </source>
</evidence>
<dbReference type="Pfam" id="PF00496">
    <property type="entry name" value="SBP_bac_5"/>
    <property type="match status" value="1"/>
</dbReference>
<dbReference type="GO" id="GO:0043190">
    <property type="term" value="C:ATP-binding cassette (ABC) transporter complex"/>
    <property type="evidence" value="ECO:0007669"/>
    <property type="project" value="InterPro"/>
</dbReference>
<keyword evidence="2" id="KW-0813">Transport</keyword>